<dbReference type="AlphaFoldDB" id="A0A2K9PUR1"/>
<organism evidence="2 3">
    <name type="scientific">Flavivirga eckloniae</name>
    <dbReference type="NCBI Taxonomy" id="1803846"/>
    <lineage>
        <taxon>Bacteria</taxon>
        <taxon>Pseudomonadati</taxon>
        <taxon>Bacteroidota</taxon>
        <taxon>Flavobacteriia</taxon>
        <taxon>Flavobacteriales</taxon>
        <taxon>Flavobacteriaceae</taxon>
        <taxon>Flavivirga</taxon>
    </lineage>
</organism>
<evidence type="ECO:0000256" key="1">
    <source>
        <dbReference type="SAM" id="Phobius"/>
    </source>
</evidence>
<keyword evidence="3" id="KW-1185">Reference proteome</keyword>
<keyword evidence="1" id="KW-0472">Membrane</keyword>
<accession>A0A2K9PUR1</accession>
<dbReference type="KEGG" id="fek:C1H87_19705"/>
<evidence type="ECO:0000313" key="3">
    <source>
        <dbReference type="Proteomes" id="UP000235826"/>
    </source>
</evidence>
<sequence>MQFFVLLVLCHLGIAVSCYGVLKEYFPRSKRITYTTAFLFIIMIILLFYHNMVRNQNDIDKNGIFAKGIVQKKEYGSKSTRWLESIFYHNGMKYKSTFHMKIEDFDKVNIKDTVLVKFIDKHPKLNRTEKVIKANNNMQ</sequence>
<proteinExistence type="predicted"/>
<dbReference type="Proteomes" id="UP000235826">
    <property type="component" value="Chromosome"/>
</dbReference>
<dbReference type="EMBL" id="CP025791">
    <property type="protein sequence ID" value="AUP80815.1"/>
    <property type="molecule type" value="Genomic_DNA"/>
</dbReference>
<gene>
    <name evidence="2" type="ORF">C1H87_19705</name>
</gene>
<name>A0A2K9PUR1_9FLAO</name>
<evidence type="ECO:0008006" key="4">
    <source>
        <dbReference type="Google" id="ProtNLM"/>
    </source>
</evidence>
<evidence type="ECO:0000313" key="2">
    <source>
        <dbReference type="EMBL" id="AUP80815.1"/>
    </source>
</evidence>
<keyword evidence="1" id="KW-1133">Transmembrane helix</keyword>
<feature type="transmembrane region" description="Helical" evidence="1">
    <location>
        <begin position="31"/>
        <end position="49"/>
    </location>
</feature>
<keyword evidence="1" id="KW-0812">Transmembrane</keyword>
<protein>
    <recommendedName>
        <fullName evidence="4">DUF3592 domain-containing protein</fullName>
    </recommendedName>
</protein>
<reference evidence="2 3" key="1">
    <citation type="submission" date="2018-01" db="EMBL/GenBank/DDBJ databases">
        <title>Complete genome sequence of Flavivirga eckloniae ECD14 isolated from seaweed Ecklonia cava.</title>
        <authorList>
            <person name="Lee J.H."/>
            <person name="Baik K.S."/>
            <person name="Seong C.N."/>
        </authorList>
    </citation>
    <scope>NUCLEOTIDE SEQUENCE [LARGE SCALE GENOMIC DNA]</scope>
    <source>
        <strain evidence="2 3">ECD14</strain>
    </source>
</reference>